<evidence type="ECO:0000259" key="5">
    <source>
        <dbReference type="PROSITE" id="PS50045"/>
    </source>
</evidence>
<reference evidence="6 7" key="1">
    <citation type="submission" date="2020-08" db="EMBL/GenBank/DDBJ databases">
        <title>Description of Xenorhabdus lircayensis sp. nov., the symbiotic bacterium associated with the entomopathogenic nematode Steirnernema unicornum.</title>
        <authorList>
            <person name="Castaneda-Alvarez C."/>
            <person name="Prodan S."/>
            <person name="Zamorano A."/>
            <person name="San-Blas E."/>
            <person name="Aballay E."/>
        </authorList>
    </citation>
    <scope>NUCLEOTIDE SEQUENCE [LARGE SCALE GENOMIC DNA]</scope>
    <source>
        <strain evidence="6 7">VLS</strain>
    </source>
</reference>
<evidence type="ECO:0000256" key="4">
    <source>
        <dbReference type="ARBA" id="ARBA00023163"/>
    </source>
</evidence>
<dbReference type="SUPFAM" id="SSF159800">
    <property type="entry name" value="PrpR receptor domain-like"/>
    <property type="match status" value="1"/>
</dbReference>
<dbReference type="Pfam" id="PF25601">
    <property type="entry name" value="AAA_lid_14"/>
    <property type="match status" value="1"/>
</dbReference>
<dbReference type="Gene3D" id="1.10.10.60">
    <property type="entry name" value="Homeodomain-like"/>
    <property type="match status" value="1"/>
</dbReference>
<dbReference type="PROSITE" id="PS00688">
    <property type="entry name" value="SIGMA54_INTERACT_3"/>
    <property type="match status" value="1"/>
</dbReference>
<dbReference type="PROSITE" id="PS00675">
    <property type="entry name" value="SIGMA54_INTERACT_1"/>
    <property type="match status" value="1"/>
</dbReference>
<evidence type="ECO:0000313" key="6">
    <source>
        <dbReference type="EMBL" id="MBI6550108.1"/>
    </source>
</evidence>
<dbReference type="Gene3D" id="3.40.50.2300">
    <property type="match status" value="1"/>
</dbReference>
<organism evidence="6 7">
    <name type="scientific">Xenorhabdus lircayensis</name>
    <dbReference type="NCBI Taxonomy" id="2763499"/>
    <lineage>
        <taxon>Bacteria</taxon>
        <taxon>Pseudomonadati</taxon>
        <taxon>Pseudomonadota</taxon>
        <taxon>Gammaproteobacteria</taxon>
        <taxon>Enterobacterales</taxon>
        <taxon>Morganellaceae</taxon>
        <taxon>Xenorhabdus</taxon>
    </lineage>
</organism>
<dbReference type="RefSeq" id="WP_198690868.1">
    <property type="nucleotide sequence ID" value="NZ_CAWPUD010000053.1"/>
</dbReference>
<dbReference type="InterPro" id="IPR058031">
    <property type="entry name" value="AAA_lid_NorR"/>
</dbReference>
<keyword evidence="7" id="KW-1185">Reference proteome</keyword>
<gene>
    <name evidence="6" type="primary">prpR</name>
    <name evidence="6" type="ORF">H8A87_15685</name>
</gene>
<dbReference type="InterPro" id="IPR009057">
    <property type="entry name" value="Homeodomain-like_sf"/>
</dbReference>
<evidence type="ECO:0000313" key="7">
    <source>
        <dbReference type="Proteomes" id="UP000696184"/>
    </source>
</evidence>
<comment type="caution">
    <text evidence="6">The sequence shown here is derived from an EMBL/GenBank/DDBJ whole genome shotgun (WGS) entry which is preliminary data.</text>
</comment>
<dbReference type="SUPFAM" id="SSF46689">
    <property type="entry name" value="Homeodomain-like"/>
    <property type="match status" value="1"/>
</dbReference>
<dbReference type="NCBIfam" id="TIGR02329">
    <property type="entry name" value="propionate_PrpR"/>
    <property type="match status" value="1"/>
</dbReference>
<feature type="domain" description="Sigma-54 factor interaction" evidence="5">
    <location>
        <begin position="223"/>
        <end position="465"/>
    </location>
</feature>
<dbReference type="InterPro" id="IPR025944">
    <property type="entry name" value="Sigma_54_int_dom_CS"/>
</dbReference>
<dbReference type="PANTHER" id="PTHR32071">
    <property type="entry name" value="TRANSCRIPTIONAL REGULATORY PROTEIN"/>
    <property type="match status" value="1"/>
</dbReference>
<dbReference type="SUPFAM" id="SSF52540">
    <property type="entry name" value="P-loop containing nucleoside triphosphate hydrolases"/>
    <property type="match status" value="1"/>
</dbReference>
<dbReference type="Gene3D" id="1.20.5.170">
    <property type="match status" value="1"/>
</dbReference>
<dbReference type="EMBL" id="JACOII010000053">
    <property type="protein sequence ID" value="MBI6550108.1"/>
    <property type="molecule type" value="Genomic_DNA"/>
</dbReference>
<dbReference type="Proteomes" id="UP000696184">
    <property type="component" value="Unassembled WGS sequence"/>
</dbReference>
<dbReference type="InterPro" id="IPR002078">
    <property type="entry name" value="Sigma_54_int"/>
</dbReference>
<dbReference type="CDD" id="cd00009">
    <property type="entry name" value="AAA"/>
    <property type="match status" value="1"/>
</dbReference>
<dbReference type="InterPro" id="IPR003593">
    <property type="entry name" value="AAA+_ATPase"/>
</dbReference>
<dbReference type="PANTHER" id="PTHR32071:SF81">
    <property type="entry name" value="PROPIONATE CATABOLISM OPERON REGULATORY PROTEIN"/>
    <property type="match status" value="1"/>
</dbReference>
<accession>A0ABS0U8A7</accession>
<dbReference type="InterPro" id="IPR002197">
    <property type="entry name" value="HTH_Fis"/>
</dbReference>
<sequence>MTSAHTGERDNNKPVIWTVSVSRLFDLFRDITPEFDHQADITPIQLGFEHAVQHIRKRLETEHCDAVICAGSNGAYLKSRLSVPVIIAKASGFDFMQALARARQISSRIGVITYQNTLPVVEEFQQSFNLRIEQRSYVTKEDARAQVNALKAMGIKVIVGAGLITDLAYEAELVGVFIYSADSIRQAFQDALEMARITKLNQAVISPYPTEDKLRTRHTISDIRGNSAAVEHVRNTIMLYSRSTATVLIQGESGTGKELVAQAIHHEYALRYGPLAGKHPRPFVAVNCGAIAESLLEAELFGYEEGAFTGSRRGGRAGLFEVAHRGTLFLDEIGEMPLPLQTRLLRVLEEKSVVRVGGYRPIAVDVRIICATHCDLDTWVREGRFRADLFYRLSVLRINVPALRERGNDIGLLAIEYLQRAFAALNLPVSSSRIREFAACHEALQSYHWPGNVRELRNLMERMALYLSAHSEQALTPELILSLSPERQIDISGINNRMKIDQIESPIPLKEILSAHDIVARFSGNRRAAAEYLGVSRTTLWRRLKQEKAGD</sequence>
<protein>
    <submittedName>
        <fullName evidence="6">Propionate catabolism operon regulatory protein PrpR</fullName>
    </submittedName>
</protein>
<dbReference type="PROSITE" id="PS50045">
    <property type="entry name" value="SIGMA54_INTERACT_4"/>
    <property type="match status" value="1"/>
</dbReference>
<proteinExistence type="predicted"/>
<keyword evidence="3" id="KW-0805">Transcription regulation</keyword>
<dbReference type="Pfam" id="PF02954">
    <property type="entry name" value="HTH_8"/>
    <property type="match status" value="1"/>
</dbReference>
<evidence type="ECO:0000256" key="3">
    <source>
        <dbReference type="ARBA" id="ARBA00023015"/>
    </source>
</evidence>
<dbReference type="Gene3D" id="3.40.50.300">
    <property type="entry name" value="P-loop containing nucleotide triphosphate hydrolases"/>
    <property type="match status" value="1"/>
</dbReference>
<dbReference type="Pfam" id="PF06506">
    <property type="entry name" value="PrpR_N"/>
    <property type="match status" value="1"/>
</dbReference>
<dbReference type="InterPro" id="IPR027417">
    <property type="entry name" value="P-loop_NTPase"/>
</dbReference>
<name>A0ABS0U8A7_9GAMM</name>
<dbReference type="InterPro" id="IPR010524">
    <property type="entry name" value="Sig_transdc_resp-reg_PrpR_N"/>
</dbReference>
<dbReference type="InterPro" id="IPR025662">
    <property type="entry name" value="Sigma_54_int_dom_ATP-bd_1"/>
</dbReference>
<evidence type="ECO:0000256" key="1">
    <source>
        <dbReference type="ARBA" id="ARBA00022741"/>
    </source>
</evidence>
<evidence type="ECO:0000256" key="2">
    <source>
        <dbReference type="ARBA" id="ARBA00022840"/>
    </source>
</evidence>
<dbReference type="Pfam" id="PF00158">
    <property type="entry name" value="Sigma54_activat"/>
    <property type="match status" value="1"/>
</dbReference>
<dbReference type="Gene3D" id="1.10.8.60">
    <property type="match status" value="1"/>
</dbReference>
<keyword evidence="2" id="KW-0067">ATP-binding</keyword>
<dbReference type="SMART" id="SM00382">
    <property type="entry name" value="AAA"/>
    <property type="match status" value="1"/>
</dbReference>
<dbReference type="InterPro" id="IPR012704">
    <property type="entry name" value="Sig_transdc_resp-reg_PrpR"/>
</dbReference>
<keyword evidence="1" id="KW-0547">Nucleotide-binding</keyword>
<dbReference type="NCBIfam" id="NF011953">
    <property type="entry name" value="PRK15424.1"/>
    <property type="match status" value="1"/>
</dbReference>
<keyword evidence="4" id="KW-0804">Transcription</keyword>